<dbReference type="Proteomes" id="UP000076871">
    <property type="component" value="Unassembled WGS sequence"/>
</dbReference>
<dbReference type="Gene3D" id="3.40.50.1000">
    <property type="entry name" value="HAD superfamily/HAD-like"/>
    <property type="match status" value="1"/>
</dbReference>
<dbReference type="NCBIfam" id="TIGR01509">
    <property type="entry name" value="HAD-SF-IA-v3"/>
    <property type="match status" value="1"/>
</dbReference>
<dbReference type="AlphaFoldDB" id="A0A165DHG8"/>
<dbReference type="InterPro" id="IPR036412">
    <property type="entry name" value="HAD-like_sf"/>
</dbReference>
<keyword evidence="2" id="KW-1185">Reference proteome</keyword>
<dbReference type="InterPro" id="IPR006439">
    <property type="entry name" value="HAD-SF_hydro_IA"/>
</dbReference>
<dbReference type="GO" id="GO:0016791">
    <property type="term" value="F:phosphatase activity"/>
    <property type="evidence" value="ECO:0007669"/>
    <property type="project" value="UniProtKB-ARBA"/>
</dbReference>
<dbReference type="RefSeq" id="XP_040762629.1">
    <property type="nucleotide sequence ID" value="XM_040914521.1"/>
</dbReference>
<dbReference type="InParanoid" id="A0A165DHG8"/>
<evidence type="ECO:0000313" key="2">
    <source>
        <dbReference type="Proteomes" id="UP000076871"/>
    </source>
</evidence>
<organism evidence="1 2">
    <name type="scientific">Laetiporus sulphureus 93-53</name>
    <dbReference type="NCBI Taxonomy" id="1314785"/>
    <lineage>
        <taxon>Eukaryota</taxon>
        <taxon>Fungi</taxon>
        <taxon>Dikarya</taxon>
        <taxon>Basidiomycota</taxon>
        <taxon>Agaricomycotina</taxon>
        <taxon>Agaricomycetes</taxon>
        <taxon>Polyporales</taxon>
        <taxon>Laetiporus</taxon>
    </lineage>
</organism>
<accession>A0A165DHG8</accession>
<name>A0A165DHG8_9APHY</name>
<reference evidence="1 2" key="1">
    <citation type="journal article" date="2016" name="Mol. Biol. Evol.">
        <title>Comparative Genomics of Early-Diverging Mushroom-Forming Fungi Provides Insights into the Origins of Lignocellulose Decay Capabilities.</title>
        <authorList>
            <person name="Nagy L.G."/>
            <person name="Riley R."/>
            <person name="Tritt A."/>
            <person name="Adam C."/>
            <person name="Daum C."/>
            <person name="Floudas D."/>
            <person name="Sun H."/>
            <person name="Yadav J.S."/>
            <person name="Pangilinan J."/>
            <person name="Larsson K.H."/>
            <person name="Matsuura K."/>
            <person name="Barry K."/>
            <person name="Labutti K."/>
            <person name="Kuo R."/>
            <person name="Ohm R.A."/>
            <person name="Bhattacharya S.S."/>
            <person name="Shirouzu T."/>
            <person name="Yoshinaga Y."/>
            <person name="Martin F.M."/>
            <person name="Grigoriev I.V."/>
            <person name="Hibbett D.S."/>
        </authorList>
    </citation>
    <scope>NUCLEOTIDE SEQUENCE [LARGE SCALE GENOMIC DNA]</scope>
    <source>
        <strain evidence="1 2">93-53</strain>
    </source>
</reference>
<sequence>MITSIVFDLGDVLFTWSSHTETSISSKILREMLSVPTWFDYECGRCGEDECYDRLAAEFSLDPREVATALRCARESLRPNDQLVSLIHELKAQSHGSLRVYAMSNISAPDYEFLRTTKHVEWTLFDRVFTSAAARERKPNLAFYTHVISETGLDPRRSVFVDDKIENVLSARSLGFHGIIFDSADNVARQLRNLCGDPIKRGMDFLRKNAGNLHSVTDSGVVIYENFAQLLTFEATGDRSLVSLTDPPRTWNFFHGKGVLTKEEFPDDLDTTSLGLTMLPREPDVIHSVLDQMLKNVNADGIVQTYFDDTRPRIDACVCVNVCTLFYRNGRDAEIQRTLEWVYQVLVNRAYVDGTRYYSTAECFLFFIGRFLTMCPNPEIHRRFASIFKERVQERIGVPGDALALGMRLVACSVAGISNPVDMRTLLSLQCDDGGWEIGWVYRLVAAKVMIGSRGMTTAIALQAISNFVSTPPPPAAPLTSMSRAQVESKSGVARVTLSDEGESRPPSFLQSLRQLVLPTY</sequence>
<dbReference type="EMBL" id="KV427633">
    <property type="protein sequence ID" value="KZT04889.1"/>
    <property type="molecule type" value="Genomic_DNA"/>
</dbReference>
<dbReference type="PANTHER" id="PTHR43611:SF3">
    <property type="entry name" value="FLAVIN MONONUCLEOTIDE HYDROLASE 1, CHLOROPLATIC"/>
    <property type="match status" value="1"/>
</dbReference>
<protein>
    <submittedName>
        <fullName evidence="1">HAD-like protein</fullName>
    </submittedName>
</protein>
<dbReference type="InterPro" id="IPR023198">
    <property type="entry name" value="PGP-like_dom2"/>
</dbReference>
<dbReference type="GeneID" id="63831548"/>
<proteinExistence type="predicted"/>
<dbReference type="SUPFAM" id="SSF56784">
    <property type="entry name" value="HAD-like"/>
    <property type="match status" value="1"/>
</dbReference>
<evidence type="ECO:0000313" key="1">
    <source>
        <dbReference type="EMBL" id="KZT04889.1"/>
    </source>
</evidence>
<gene>
    <name evidence="1" type="ORF">LAESUDRAFT_813783</name>
</gene>
<dbReference type="Gene3D" id="1.10.150.240">
    <property type="entry name" value="Putative phosphatase, domain 2"/>
    <property type="match status" value="1"/>
</dbReference>
<dbReference type="OrthoDB" id="2012566at2759"/>
<dbReference type="STRING" id="1314785.A0A165DHG8"/>
<dbReference type="PANTHER" id="PTHR43611">
    <property type="entry name" value="ALPHA-D-GLUCOSE 1-PHOSPHATE PHOSPHATASE"/>
    <property type="match status" value="1"/>
</dbReference>
<dbReference type="InterPro" id="IPR023214">
    <property type="entry name" value="HAD_sf"/>
</dbReference>